<feature type="non-terminal residue" evidence="1">
    <location>
        <position position="1"/>
    </location>
</feature>
<protein>
    <submittedName>
        <fullName evidence="1">Uncharacterized protein</fullName>
    </submittedName>
</protein>
<sequence>YIETTSWEISLSKFQLLTIIYEGEKKVESCKIVVFFLLKYCLWPIKFT</sequence>
<name>A0A0K2V7F0_LEPSM</name>
<reference evidence="1" key="1">
    <citation type="submission" date="2014-05" db="EMBL/GenBank/DDBJ databases">
        <authorList>
            <person name="Chronopoulou M."/>
        </authorList>
    </citation>
    <scope>NUCLEOTIDE SEQUENCE</scope>
    <source>
        <tissue evidence="1">Whole organism</tissue>
    </source>
</reference>
<evidence type="ECO:0000313" key="1">
    <source>
        <dbReference type="EMBL" id="CDW46394.1"/>
    </source>
</evidence>
<organism evidence="1">
    <name type="scientific">Lepeophtheirus salmonis</name>
    <name type="common">Salmon louse</name>
    <name type="synonym">Caligus salmonis</name>
    <dbReference type="NCBI Taxonomy" id="72036"/>
    <lineage>
        <taxon>Eukaryota</taxon>
        <taxon>Metazoa</taxon>
        <taxon>Ecdysozoa</taxon>
        <taxon>Arthropoda</taxon>
        <taxon>Crustacea</taxon>
        <taxon>Multicrustacea</taxon>
        <taxon>Hexanauplia</taxon>
        <taxon>Copepoda</taxon>
        <taxon>Siphonostomatoida</taxon>
        <taxon>Caligidae</taxon>
        <taxon>Lepeophtheirus</taxon>
    </lineage>
</organism>
<proteinExistence type="predicted"/>
<accession>A0A0K2V7F0</accession>
<dbReference type="AlphaFoldDB" id="A0A0K2V7F0"/>
<dbReference type="EMBL" id="HACA01029033">
    <property type="protein sequence ID" value="CDW46394.1"/>
    <property type="molecule type" value="Transcribed_RNA"/>
</dbReference>